<reference evidence="4" key="1">
    <citation type="journal article" date="2006" name="PLoS Biol.">
        <title>Macronuclear genome sequence of the ciliate Tetrahymena thermophila, a model eukaryote.</title>
        <authorList>
            <person name="Eisen J.A."/>
            <person name="Coyne R.S."/>
            <person name="Wu M."/>
            <person name="Wu D."/>
            <person name="Thiagarajan M."/>
            <person name="Wortman J.R."/>
            <person name="Badger J.H."/>
            <person name="Ren Q."/>
            <person name="Amedeo P."/>
            <person name="Jones K.M."/>
            <person name="Tallon L.J."/>
            <person name="Delcher A.L."/>
            <person name="Salzberg S.L."/>
            <person name="Silva J.C."/>
            <person name="Haas B.J."/>
            <person name="Majoros W.H."/>
            <person name="Farzad M."/>
            <person name="Carlton J.M."/>
            <person name="Smith R.K. Jr."/>
            <person name="Garg J."/>
            <person name="Pearlman R.E."/>
            <person name="Karrer K.M."/>
            <person name="Sun L."/>
            <person name="Manning G."/>
            <person name="Elde N.C."/>
            <person name="Turkewitz A.P."/>
            <person name="Asai D.J."/>
            <person name="Wilkes D.E."/>
            <person name="Wang Y."/>
            <person name="Cai H."/>
            <person name="Collins K."/>
            <person name="Stewart B.A."/>
            <person name="Lee S.R."/>
            <person name="Wilamowska K."/>
            <person name="Weinberg Z."/>
            <person name="Ruzzo W.L."/>
            <person name="Wloga D."/>
            <person name="Gaertig J."/>
            <person name="Frankel J."/>
            <person name="Tsao C.-C."/>
            <person name="Gorovsky M.A."/>
            <person name="Keeling P.J."/>
            <person name="Waller R.F."/>
            <person name="Patron N.J."/>
            <person name="Cherry J.M."/>
            <person name="Stover N.A."/>
            <person name="Krieger C.J."/>
            <person name="del Toro C."/>
            <person name="Ryder H.F."/>
            <person name="Williamson S.C."/>
            <person name="Barbeau R.A."/>
            <person name="Hamilton E.P."/>
            <person name="Orias E."/>
        </authorList>
    </citation>
    <scope>NUCLEOTIDE SEQUENCE [LARGE SCALE GENOMIC DNA]</scope>
    <source>
        <strain evidence="4">SB210</strain>
    </source>
</reference>
<dbReference type="InParanoid" id="I7M9P0"/>
<dbReference type="EMBL" id="GG662537">
    <property type="protein sequence ID" value="EAS02400.2"/>
    <property type="molecule type" value="Genomic_DNA"/>
</dbReference>
<protein>
    <submittedName>
        <fullName evidence="3">Uncharacterized protein</fullName>
    </submittedName>
</protein>
<keyword evidence="1" id="KW-0175">Coiled coil</keyword>
<organism evidence="3 4">
    <name type="scientific">Tetrahymena thermophila (strain SB210)</name>
    <dbReference type="NCBI Taxonomy" id="312017"/>
    <lineage>
        <taxon>Eukaryota</taxon>
        <taxon>Sar</taxon>
        <taxon>Alveolata</taxon>
        <taxon>Ciliophora</taxon>
        <taxon>Intramacronucleata</taxon>
        <taxon>Oligohymenophorea</taxon>
        <taxon>Hymenostomatida</taxon>
        <taxon>Tetrahymenina</taxon>
        <taxon>Tetrahymenidae</taxon>
        <taxon>Tetrahymena</taxon>
    </lineage>
</organism>
<feature type="compositionally biased region" description="Polar residues" evidence="2">
    <location>
        <begin position="55"/>
        <end position="70"/>
    </location>
</feature>
<feature type="region of interest" description="Disordered" evidence="2">
    <location>
        <begin position="441"/>
        <end position="469"/>
    </location>
</feature>
<proteinExistence type="predicted"/>
<feature type="region of interest" description="Disordered" evidence="2">
    <location>
        <begin position="386"/>
        <end position="405"/>
    </location>
</feature>
<evidence type="ECO:0000256" key="1">
    <source>
        <dbReference type="SAM" id="Coils"/>
    </source>
</evidence>
<name>I7M9P0_TETTS</name>
<gene>
    <name evidence="3" type="ORF">TTHERM_00727600</name>
</gene>
<feature type="compositionally biased region" description="Basic and acidic residues" evidence="2">
    <location>
        <begin position="536"/>
        <end position="545"/>
    </location>
</feature>
<feature type="compositionally biased region" description="Polar residues" evidence="2">
    <location>
        <begin position="445"/>
        <end position="469"/>
    </location>
</feature>
<sequence>MKGLSKEKRQLIEEKSKALANLKMNKFSTLGLTKEQINDKKNKENERKKEHKKQQSQQTYNITPLKSRSMSYRDDSISRFSSQIKQINDLSEEEHQSVILKSDWMIPKEKKPHGEEEDIKVSPFVKYHPAILEMKVKSQDKRGYLLQEHQRLKKAEKQYLENLKDSRQFSLNNTQNHFSTNMSKLNRTFNSITTAGTDRRKMASSLQKQRDYQHLKSDQVKGYTVPIKFNEGFDDCLNKLQQDLKTQSQIIEEENRISRLIEKQQKKNNQNYINIQIQSDKQENQSSAQPQTINSNLQIPLNQLSVQHSLSDDESICSTDKHKQKLNELLCFSVQNIEYSDSIHNYGQNFGKYPKFYQYLQQKNSKAQQEKDFQNLKIYHQQFIKKNDTNKSQNQSPGISPTMKKKGIFSQDYKKFGESVNLEDIPSISQFLQYQKADYHHSNSKDVNSPQKNMYGHSQQFSKSNTISPQKIKSDEQKIKFQQDNDKIFNFNSQHINQFLKKGSSIEQSNQYSIAKSIEGIQLHKSPNQNLQRKNTIRENEEKSQKFMSAFDRRYPYILKKLKQIYKEEKTTKPFTKNYDEVFLSIYDSLSRANDHPVENTKQKKNK</sequence>
<keyword evidence="4" id="KW-1185">Reference proteome</keyword>
<feature type="region of interest" description="Disordered" evidence="2">
    <location>
        <begin position="526"/>
        <end position="545"/>
    </location>
</feature>
<dbReference type="RefSeq" id="XP_001022645.2">
    <property type="nucleotide sequence ID" value="XM_001022645.2"/>
</dbReference>
<accession>I7M9P0</accession>
<feature type="region of interest" description="Disordered" evidence="2">
    <location>
        <begin position="32"/>
        <end position="71"/>
    </location>
</feature>
<evidence type="ECO:0000256" key="2">
    <source>
        <dbReference type="SAM" id="MobiDB-lite"/>
    </source>
</evidence>
<feature type="coiled-coil region" evidence="1">
    <location>
        <begin position="237"/>
        <end position="270"/>
    </location>
</feature>
<feature type="compositionally biased region" description="Basic and acidic residues" evidence="2">
    <location>
        <begin position="36"/>
        <end position="48"/>
    </location>
</feature>
<dbReference type="GeneID" id="7846286"/>
<dbReference type="AlphaFoldDB" id="I7M9P0"/>
<evidence type="ECO:0000313" key="4">
    <source>
        <dbReference type="Proteomes" id="UP000009168"/>
    </source>
</evidence>
<dbReference type="KEGG" id="tet:TTHERM_00727600"/>
<feature type="compositionally biased region" description="Polar residues" evidence="2">
    <location>
        <begin position="390"/>
        <end position="399"/>
    </location>
</feature>
<evidence type="ECO:0000313" key="3">
    <source>
        <dbReference type="EMBL" id="EAS02400.2"/>
    </source>
</evidence>
<dbReference type="Proteomes" id="UP000009168">
    <property type="component" value="Unassembled WGS sequence"/>
</dbReference>